<dbReference type="VEuPathDB" id="PlasmoDB:PRCDC_0040800"/>
<dbReference type="GO" id="GO:0016020">
    <property type="term" value="C:membrane"/>
    <property type="evidence" value="ECO:0007669"/>
    <property type="project" value="InterPro"/>
</dbReference>
<dbReference type="Pfam" id="PF22672">
    <property type="entry name" value="DBL_C"/>
    <property type="match status" value="3"/>
</dbReference>
<sequence>MGGNSSKGAPTYYTNESYNSTRNILENLAKDIKGNVSNDAKKKGISLKGYLRQAKFHHPFSKERPYYNSPRDLDYRFHTNVWKDKAYERDPCYGRQAKNNSNLEGAVCTNSKIKGNENKISDTGACAPYRRIHLCDYNLEHIHEGNVLTTDDLLGNVLVMAKSEGASIVNSQANNGTLNVCTAIARSFADIGDIIRGKDLYLGKNESEKKTKGTLQGNLEKIFKKFKEKYGDLKDVPIDDIREYWWALNRKDVWKALTLNAPNEAQYFINLSTGKQSFSNEYCGHHNNDDPLTNLDYVPQFLRWFEEWAEHFCLVRKYKLEKVKEACRGKTGGMYCSHNGCDCEKTIGKIRHFVWDHKCNKCSIECGRYENWMKDQKMEFQKQVKKYEREINGNNLLHNNTNNSINNKYNKDFYKLLEKDYKTVNEFIKLLNEGRYCKEKLPGEEVINFTKADEKGTFSRSQYCQVCPDCGVDCSSGTCIEKKDDINCGNKEIYESPHGVKPIDITVLYSGNEEGEITKRLSEFCTDSSNNKGKNYENWQCYYKNGDDNKCQMTSLSQTDEKHRYVMTFHKFFNFWVRSLLIDTINWETDLRNCLNNTGITDCDNECNKNCKCFQSWVDKKEIEWKNMKKVFENENISSHDYYNKLNGLFEGYFFEVMDKLNKDETKWNKLKENLKKKIESSKQNRGTQDSEAAIKVLFDHLKENATICKDNNTNEGCDSSKKVTQNPCGKNTKDGSKVINVKKIAQYYKRQAYAEATKRSNGLYKLKGDASKGDYKRKGIANGLKEICNMDQSHSNAESKSPDPCHGKGDRLKIGQVWSLKNGKDTSYGEFYLPKRREHMCTSNLEHLKTSNTGLSNSSLASHSLLGDVLLAANYEAKFIKNKFNGQNKEKNGQNGLTDQETVCRAIRYSFADIGDIIRGRDMWDKNRDFEKLEKDLVKIFGHIHTSLKGKLNGKYNGDPEHKQLRSDWWEANRDQVWNAMKCQTTSQPRSGVDITCDSDHTPLDDYTPQRLRWMTEWAEWYCKAQKDEYGKLVAGCEGCRSKGGGKECWKGDNDCTNCTKACTTYTENIKKWKEQWDKISDKYKKLYSSARVDIAANGGPNTSTAIKDNKEKPVIEFLFELYKENGGEIGNPAVDGTTVNTTSTDDTTPTVYSTAEGYVHQEARISECEKQTLFCKNRNGSAVSGGTEDNEYTFTQPPPEYKDSCGCGNRSPQVVEKKQEKQQEDACEIVKPLLEGKNGKTAIDNCNAKKGEFKWDCDPSKIKTEEKGACMPPRRQKLCVNNLKYFSGISEAELLNAFIECAAIETFFQWHKYKEDKGKTSQNSEGLTDQNELDNQLRKGVIPDDFKRQMYYTFGDYRDFCLGKDIGNDVSDVESKIRGVFTKHNKTVSGLTRETFWEQNKKLIWEGMLCGLSYASGNISNVETIKNKNTYANVKFSDNKTTLEEFAKKPQFLRWMTEWGEEFCKKQKEAYGKLVTECKGCKDNPSADECKNRCKQCKDQCAIYKKFITDWKGQWTIQSNKYDELYKKTLNNTNDSPEEEKHVVKYLKTLLPKNGVTDNTFNSAGKYVQKEGYIRDCQQQTDFTNSGNNNYAFETYPNNYKSQCTCEDSAKSQEKKKDDVCDMVKELIRSSNGGKTKVEGCNPKTNGPYPDWDCTNKYVKTEHNGACIPPRRQKFCTSNLTLQNSIKEKEDIRKHFITCAAIETYFGWLRYKIINAEADKELQGGKIPEGFKRQMYYIFGDYRDIFFGKDISKYSHISEVSPKVITILQRQNVKKSGAKQKSDDLLDYWWKEHGKEIWKGMLCALTNDLKEDEKKKQIKSEYSYDKLNITTNGTPSLEDFANTPQFLRWFTEWSDEFCQEHKVEKANLLEKCKEVDCSKEDEDNKKIQNDCSEQCKNYQVWLQNWKNQYNKQSQQYFNIKGNDKYKDIREVKISTNAYEYLNKALTKICPDESCKCMDGESKDTTRKTDNSHDSHMPKSLDDEPEEVKGKCNCQVVPTPRPPLPAPPAVIPAGSGARRVLPPVPKGAGDEEEEDKDQVVHENQDGLATEEVTKQTDADTPTVDNICDIVKNALTGGDLDDACKQKYEKGRERYTQWKCISDNPTGDSVDTPTTTSSSSTCIPPRRQKLYVYNLKQLKEKSAESELKKAFIECAAVETFFQWHKYKVDKIREEKEQQDLLVYESHVPKQLDDELKSGEIPEEFLRQMFYTLGDYRDIFFGKDMLNDTKNISENITRILDASQSTAFDGKNGDNQRKEWWSNYANDIWEGMLCALSYDTDTKEMNKDIKANLTSPGKNNDYKNVTFPSKSGPSVNIKLENFVQRPTFFRWLEEWGDEFCRKRKHKLGHLKKDCRGEYEDKHCSDDGHICERTDTSRNNIFADLNCPDCEKACTNYKKWIIDKRNEFFKHKKKYENENEKLKNELTNNDYYNIFYEEIIKKNDYSSVEKFLSSFNKGEVCQDNSDKYNTIDFNKPLKTFSPSTYCKTCPLYGVNCGINGCKDVNGKEHQWERVLSGQNNDNKSTTTINVEMIDRTGLYNEDGLKEHFKKSRLFKNVRDQNWICSFMNNGMDVCKLDNFNEDIDIDKYITFKVLIERWLLDFLQGYYITKRKIHFCTEQGENKCSEDSKKNCVCVGKWIKKKKDEWNQINEHFKKREHDSGHNMTYKVRMCLEQDRFLNSFINSMKGDKDIKDFEEFAKCDKDECYRNIISRIEHDFVTKLLDSLEKKIEPCRNKPNETQCNCVQPSPLSDDEEEEYENHVERPGFCAAPPTPPKPAVPDLEETSKETASPGDNTDGTHGPKEVEDKEEKTDKGNSEKSKEGGGEEQGPKPDQNPEDSKPSKTQPPEAPKEIVPEKKVPAPPAKKEETSPPPPPLPQSDPTNDILKNTIPIGIALALGSIAFLFIKKKPKSPVDLLRVLDIHKGEYGMPTKLSPNRYIPYKSSQYKGKSYIYMEGDTDEDIYIGDISSSDITSSESEYEELDINDIYPYQSPKYKTLIEVVLEPSTRDIPSSDTPRADTPTNKPINDEEWNELKHDFISGILENAQKDLPKDNISANTPMNTHPNTLYFDNLEEKPFIMSIHDRDLYTGEEYNYDINMSTNTDNDIPVSSKNDVYSGTELINDSLNSDQPIDIYDEVLKRKENELFGTNHVKHTSTHSVAKPTYSDPITNQLELFHKWLDRHRHMCEKWDKNNKVDILNQLKEKWENDNNSVDTTPSSNRTLNTNVSIQIDMDNPKPINILDSNPDNSSMDKPTMDTMEDDIYYDVNDDDNQPSVDDIPMDHNKVDVPKKVHVEMKILKNTSNGSLEQQFPISDVWNI</sequence>
<dbReference type="FunFam" id="1.20.58.1930:FF:000001">
    <property type="entry name" value="Erythrocyte membrane protein 1, PfEMP1"/>
    <property type="match status" value="1"/>
</dbReference>
<feature type="region of interest" description="Disordered" evidence="1">
    <location>
        <begin position="2734"/>
        <end position="2881"/>
    </location>
</feature>
<proteinExistence type="predicted"/>
<dbReference type="InterPro" id="IPR042202">
    <property type="entry name" value="Duffy-ag-bd_sf"/>
</dbReference>
<feature type="compositionally biased region" description="Polar residues" evidence="1">
    <location>
        <begin position="3006"/>
        <end position="3022"/>
    </location>
</feature>
<dbReference type="InterPro" id="IPR029211">
    <property type="entry name" value="PfEMP1_ATS"/>
</dbReference>
<evidence type="ECO:0000259" key="2">
    <source>
        <dbReference type="Pfam" id="PF03011"/>
    </source>
</evidence>
<dbReference type="OrthoDB" id="378917at2759"/>
<reference evidence="8 9" key="1">
    <citation type="submission" date="2016-09" db="EMBL/GenBank/DDBJ databases">
        <authorList>
            <consortium name="Pathogen Informatics"/>
        </authorList>
    </citation>
    <scope>NUCLEOTIDE SEQUENCE [LARGE SCALE GENOMIC DNA]</scope>
</reference>
<dbReference type="Pfam" id="PF03011">
    <property type="entry name" value="PFEMP"/>
    <property type="match status" value="2"/>
</dbReference>
<dbReference type="Proteomes" id="UP000240500">
    <property type="component" value="Unassembled WGS sequence"/>
</dbReference>
<dbReference type="SUPFAM" id="SSF140924">
    <property type="entry name" value="Duffy binding domain-like"/>
    <property type="match status" value="7"/>
</dbReference>
<feature type="compositionally biased region" description="Pro residues" evidence="1">
    <location>
        <begin position="2000"/>
        <end position="2011"/>
    </location>
</feature>
<feature type="compositionally biased region" description="Basic and acidic residues" evidence="1">
    <location>
        <begin position="2797"/>
        <end position="2827"/>
    </location>
</feature>
<dbReference type="Gene3D" id="1.20.58.1930">
    <property type="match status" value="2"/>
</dbReference>
<dbReference type="VEuPathDB" id="PlasmoDB:PRG01_0038000"/>
<feature type="domain" description="Duffy-antigen binding" evidence="3">
    <location>
        <begin position="2121"/>
        <end position="2285"/>
    </location>
</feature>
<feature type="compositionally biased region" description="Basic and acidic residues" evidence="1">
    <location>
        <begin position="1962"/>
        <end position="1991"/>
    </location>
</feature>
<dbReference type="InterPro" id="IPR004258">
    <property type="entry name" value="DBL"/>
</dbReference>
<protein>
    <submittedName>
        <fullName evidence="8">Erythrocyte membrane protein 1, PfEMP1, putative</fullName>
    </submittedName>
</protein>
<feature type="domain" description="Duffy-binding-like" evidence="7">
    <location>
        <begin position="307"/>
        <end position="462"/>
    </location>
</feature>
<dbReference type="Pfam" id="PF15445">
    <property type="entry name" value="ATS"/>
    <property type="match status" value="1"/>
</dbReference>
<dbReference type="GO" id="GO:0046789">
    <property type="term" value="F:host cell surface receptor binding"/>
    <property type="evidence" value="ECO:0007669"/>
    <property type="project" value="InterPro"/>
</dbReference>
<feature type="domain" description="Cysteine-rich interdomain region 1 gamma" evidence="5">
    <location>
        <begin position="2523"/>
        <end position="2576"/>
    </location>
</feature>
<feature type="region of interest" description="Disordered" evidence="1">
    <location>
        <begin position="2103"/>
        <end position="2122"/>
    </location>
</feature>
<feature type="compositionally biased region" description="Polar residues" evidence="1">
    <location>
        <begin position="2735"/>
        <end position="2746"/>
    </location>
</feature>
<evidence type="ECO:0000259" key="6">
    <source>
        <dbReference type="Pfam" id="PF21807"/>
    </source>
</evidence>
<feature type="domain" description="Duffy-antigen binding" evidence="3">
    <location>
        <begin position="1667"/>
        <end position="1850"/>
    </location>
</feature>
<evidence type="ECO:0000256" key="1">
    <source>
        <dbReference type="SAM" id="MobiDB-lite"/>
    </source>
</evidence>
<feature type="domain" description="Duffy-binding-like" evidence="2">
    <location>
        <begin position="2592"/>
        <end position="2736"/>
    </location>
</feature>
<evidence type="ECO:0000313" key="9">
    <source>
        <dbReference type="Proteomes" id="UP000240500"/>
    </source>
</evidence>
<dbReference type="Pfam" id="PF05424">
    <property type="entry name" value="Duffy_binding"/>
    <property type="match status" value="5"/>
</dbReference>
<dbReference type="InterPro" id="IPR041480">
    <property type="entry name" value="CIDR1_gamma"/>
</dbReference>
<feature type="domain" description="Duffy-binding-like" evidence="7">
    <location>
        <begin position="2333"/>
        <end position="2481"/>
    </location>
</feature>
<evidence type="ECO:0000259" key="5">
    <source>
        <dbReference type="Pfam" id="PF18562"/>
    </source>
</evidence>
<dbReference type="FunFam" id="1.10.1900.40:FF:000001">
    <property type="entry name" value="Erythrocyte membrane protein 1"/>
    <property type="match status" value="1"/>
</dbReference>
<dbReference type="InterPro" id="IPR044932">
    <property type="entry name" value="PfEMP1_ATS_sf"/>
</dbReference>
<evidence type="ECO:0000259" key="4">
    <source>
        <dbReference type="Pfam" id="PF15445"/>
    </source>
</evidence>
<feature type="domain" description="Duffy-antigen binding" evidence="3">
    <location>
        <begin position="1270"/>
        <end position="1440"/>
    </location>
</feature>
<feature type="domain" description="Duffy-antigen binding" evidence="3">
    <location>
        <begin position="832"/>
        <end position="1014"/>
    </location>
</feature>
<organism evidence="8 9">
    <name type="scientific">Plasmodium reichenowi</name>
    <dbReference type="NCBI Taxonomy" id="5854"/>
    <lineage>
        <taxon>Eukaryota</taxon>
        <taxon>Sar</taxon>
        <taxon>Alveolata</taxon>
        <taxon>Apicomplexa</taxon>
        <taxon>Aconoidasida</taxon>
        <taxon>Haemosporida</taxon>
        <taxon>Plasmodiidae</taxon>
        <taxon>Plasmodium</taxon>
        <taxon>Plasmodium (Laverania)</taxon>
    </lineage>
</organism>
<gene>
    <name evidence="8" type="ORF">PRG01_0038000</name>
</gene>
<dbReference type="FunFam" id="1.20.1310.20:FF:000023">
    <property type="entry name" value="Erythrocyte membrane protein 1, PfEMP1"/>
    <property type="match status" value="1"/>
</dbReference>
<feature type="compositionally biased region" description="Polar residues" evidence="1">
    <location>
        <begin position="2785"/>
        <end position="2795"/>
    </location>
</feature>
<name>A0A2P9DT28_PLARE</name>
<dbReference type="VEuPathDB" id="PlasmoDB:PRCDC_0006900"/>
<feature type="region of interest" description="Disordered" evidence="1">
    <location>
        <begin position="3004"/>
        <end position="3025"/>
    </location>
</feature>
<dbReference type="InterPro" id="IPR049158">
    <property type="entry name" value="PfEMP1_CIDRalpha1_dom"/>
</dbReference>
<accession>A0A2P9DT28</accession>
<feature type="region of interest" description="Disordered" evidence="1">
    <location>
        <begin position="1962"/>
        <end position="2038"/>
    </location>
</feature>
<dbReference type="VEuPathDB" id="PlasmoDB:PRCDC_0700100"/>
<feature type="compositionally biased region" description="Polar residues" evidence="1">
    <location>
        <begin position="2103"/>
        <end position="2113"/>
    </location>
</feature>
<dbReference type="InterPro" id="IPR054595">
    <property type="entry name" value="DBL_C"/>
</dbReference>
<dbReference type="Gene3D" id="1.20.1310.20">
    <property type="entry name" value="Duffy-antigen binding domain"/>
    <property type="match status" value="5"/>
</dbReference>
<dbReference type="FunFam" id="1.20.58.1930:FF:000002">
    <property type="entry name" value="Erythrocyte membrane protein 1, PfEMP1"/>
    <property type="match status" value="1"/>
</dbReference>
<feature type="domain" description="Duffy-binding-like" evidence="7">
    <location>
        <begin position="1018"/>
        <end position="1127"/>
    </location>
</feature>
<dbReference type="EMBL" id="OFAE01000023">
    <property type="protein sequence ID" value="SOV84169.1"/>
    <property type="molecule type" value="Genomic_DNA"/>
</dbReference>
<dbReference type="FunFam" id="1.20.58.830:FF:000021">
    <property type="entry name" value="Erythrocyte membrane protein 1, PfEMP1"/>
    <property type="match status" value="1"/>
</dbReference>
<feature type="domain" description="Plasmodium falciparum erythrocyte membrane protein 1 acidic terminal segment" evidence="4">
    <location>
        <begin position="2886"/>
        <end position="3316"/>
    </location>
</feature>
<dbReference type="InterPro" id="IPR008602">
    <property type="entry name" value="Duffy-antigen-binding"/>
</dbReference>
<evidence type="ECO:0000313" key="8">
    <source>
        <dbReference type="EMBL" id="SOV84169.1"/>
    </source>
</evidence>
<dbReference type="Gene3D" id="1.20.58.830">
    <property type="match status" value="5"/>
</dbReference>
<feature type="domain" description="PfEMP1 CIDRalpha1" evidence="6">
    <location>
        <begin position="504"/>
        <end position="558"/>
    </location>
</feature>
<feature type="domain" description="Duffy-binding-like" evidence="2">
    <location>
        <begin position="572"/>
        <end position="715"/>
    </location>
</feature>
<dbReference type="Gene3D" id="1.10.1900.40">
    <property type="entry name" value="Acidic terminal segments, variant surface antigen of PfEMP1"/>
    <property type="match status" value="2"/>
</dbReference>
<feature type="domain" description="Duffy-antigen binding" evidence="3">
    <location>
        <begin position="124"/>
        <end position="303"/>
    </location>
</feature>
<evidence type="ECO:0000259" key="7">
    <source>
        <dbReference type="Pfam" id="PF22672"/>
    </source>
</evidence>
<dbReference type="Pfam" id="PF18562">
    <property type="entry name" value="CIDR1_gamma"/>
    <property type="match status" value="1"/>
</dbReference>
<feature type="compositionally biased region" description="Basic and acidic residues" evidence="1">
    <location>
        <begin position="2846"/>
        <end position="2866"/>
    </location>
</feature>
<evidence type="ECO:0000259" key="3">
    <source>
        <dbReference type="Pfam" id="PF05424"/>
    </source>
</evidence>
<dbReference type="Pfam" id="PF21807">
    <property type="entry name" value="PfEMP1_CIDRalpha1_dom"/>
    <property type="match status" value="1"/>
</dbReference>